<feature type="region of interest" description="Disordered" evidence="1">
    <location>
        <begin position="1250"/>
        <end position="1272"/>
    </location>
</feature>
<dbReference type="OMA" id="NTHHAVI"/>
<dbReference type="InParanoid" id="A0A2H3DUN4"/>
<dbReference type="InterPro" id="IPR003347">
    <property type="entry name" value="JmjC_dom"/>
</dbReference>
<dbReference type="AlphaFoldDB" id="A0A2H3DUN4"/>
<keyword evidence="4" id="KW-1185">Reference proteome</keyword>
<evidence type="ECO:0000313" key="4">
    <source>
        <dbReference type="Proteomes" id="UP000217790"/>
    </source>
</evidence>
<dbReference type="Proteomes" id="UP000217790">
    <property type="component" value="Unassembled WGS sequence"/>
</dbReference>
<proteinExistence type="predicted"/>
<feature type="region of interest" description="Disordered" evidence="1">
    <location>
        <begin position="623"/>
        <end position="646"/>
    </location>
</feature>
<evidence type="ECO:0000313" key="3">
    <source>
        <dbReference type="EMBL" id="PBK91156.1"/>
    </source>
</evidence>
<protein>
    <recommendedName>
        <fullName evidence="2">JmjC domain-containing protein</fullName>
    </recommendedName>
</protein>
<name>A0A2H3DUN4_ARMGA</name>
<sequence>MSAVTALASGVSVTVSSCIGVTTHVLARRVPNAKIWQLPCVHQMWDMARRSTLCQDLHLECAEVLDQCRPKIWCAARQLRVRAGADAWLDYAGSFSDMVCGELQAYCEKILQSDPKILNGNIDRLVGGNATMQITDFLLALKTVDRFAAINRSTSLQVPSFPRRLALDKRTAEYATRLDKWRTHLQTLHHAFQQHARSVYAATNLVPPSDDRDLRHLGLEGRDVMLLMDYQRHTLQEHWMSVASQVDGVAIFMRSLLLHKGAMSDTYMSRLYQVMEQTGLAGSVSAVLGAGRLKRRLADWKAAFGAAMFISPLIIFCGEGLGQVGALTGAIRAGSRIEAVGKPLTVRLVEREAWKCIIGVAAGMWDAEFGLAQFLQGIASTIASPQAHTDENFFEEALDDARLHKLELEYNVSESNKRWLRETLPAWRQECAIKTPDGLYVKKHQRSRSVDSVDRHSWTQLFVVHMEEDAAEEETDGADKIEDLTIHEAGRRERTAARRAAWRRGRGRRASVLFPIWEEEIQLERCEVKDLQRFEPEMPALLTPLPEFGLVAANDDGQDDGGEHERDGEHELDVGDTLSVDDVLSLNPELPAGTSSMPAFLDGFSSNDMEMDIEPFAGEDLAPEFEGNEDAEGAETEKNSSPFAFKLSRSERERHIKLLEEDSTLEKKWRLTLLQSQPWLDTDSATRPAKRAREDSSSGPARKANKLDPNRYERSQEPLVFPGCYLPSMDKELTLKVYGLQSTFEDDQKTIAGYLACIAAGAKRVESSDPYDSYATPMVAKVNVEELMSNAGRLQTLLRTQHVYVTGVRANSEWNWDLESMKRVGNVDIIREVQDHSRRSEPKESLHIACSLRTVLQQGNLNGRGLVLNALFLPMPEKPLEEPRCIEEVMCQSTAFNQTREMPEDIFERHYPKHATTFALASTAATFSYIHADGMGVGTVVQVLTGKKLWFMFRRCGATVPNGYIGEFFDDWQPGFIPDCDTWDAEMVVVEPGTLLFMRPNTHHAVITLENCIVSGQHFYVTSCIEDTVVGFVHTRVWDFFITNVVHNELRPLLLRMMCYFSQVICGPGGRQPSDVHCPDISTRRGLLDVVALGNFCAFATALNGQNEEQHKDGVLLAINCYKNIIRVASRDFVLYFPKGQPGVTPYQLAQESAKHFAAAIIIYLQRVADTQSESAVGVEDPLDLETFRTGAMTVLKELFNVGLPQEEIDALATQTHVHLLWRSPFIVQLKGEVYNQQLWDAQWEAMSQEADSWPPSEGCSGKEVSGAGGLY</sequence>
<accession>A0A2H3DUN4</accession>
<reference evidence="4" key="1">
    <citation type="journal article" date="2017" name="Nat. Ecol. Evol.">
        <title>Genome expansion and lineage-specific genetic innovations in the forest pathogenic fungi Armillaria.</title>
        <authorList>
            <person name="Sipos G."/>
            <person name="Prasanna A.N."/>
            <person name="Walter M.C."/>
            <person name="O'Connor E."/>
            <person name="Balint B."/>
            <person name="Krizsan K."/>
            <person name="Kiss B."/>
            <person name="Hess J."/>
            <person name="Varga T."/>
            <person name="Slot J."/>
            <person name="Riley R."/>
            <person name="Boka B."/>
            <person name="Rigling D."/>
            <person name="Barry K."/>
            <person name="Lee J."/>
            <person name="Mihaltcheva S."/>
            <person name="LaButti K."/>
            <person name="Lipzen A."/>
            <person name="Waldron R."/>
            <person name="Moloney N.M."/>
            <person name="Sperisen C."/>
            <person name="Kredics L."/>
            <person name="Vagvoelgyi C."/>
            <person name="Patrignani A."/>
            <person name="Fitzpatrick D."/>
            <person name="Nagy I."/>
            <person name="Doyle S."/>
            <person name="Anderson J.B."/>
            <person name="Grigoriev I.V."/>
            <person name="Gueldener U."/>
            <person name="Muensterkoetter M."/>
            <person name="Nagy L.G."/>
        </authorList>
    </citation>
    <scope>NUCLEOTIDE SEQUENCE [LARGE SCALE GENOMIC DNA]</scope>
    <source>
        <strain evidence="4">Ar21-2</strain>
    </source>
</reference>
<dbReference type="EMBL" id="KZ293662">
    <property type="protein sequence ID" value="PBK91156.1"/>
    <property type="molecule type" value="Genomic_DNA"/>
</dbReference>
<dbReference type="STRING" id="47427.A0A2H3DUN4"/>
<evidence type="ECO:0000259" key="2">
    <source>
        <dbReference type="PROSITE" id="PS51184"/>
    </source>
</evidence>
<feature type="region of interest" description="Disordered" evidence="1">
    <location>
        <begin position="681"/>
        <end position="713"/>
    </location>
</feature>
<evidence type="ECO:0000256" key="1">
    <source>
        <dbReference type="SAM" id="MobiDB-lite"/>
    </source>
</evidence>
<dbReference type="PROSITE" id="PS51184">
    <property type="entry name" value="JMJC"/>
    <property type="match status" value="1"/>
</dbReference>
<gene>
    <name evidence="3" type="ORF">ARMGADRAFT_1166541</name>
</gene>
<dbReference type="Gene3D" id="2.60.120.650">
    <property type="entry name" value="Cupin"/>
    <property type="match status" value="1"/>
</dbReference>
<feature type="compositionally biased region" description="Acidic residues" evidence="1">
    <location>
        <begin position="623"/>
        <end position="634"/>
    </location>
</feature>
<organism evidence="3 4">
    <name type="scientific">Armillaria gallica</name>
    <name type="common">Bulbous honey fungus</name>
    <name type="synonym">Armillaria bulbosa</name>
    <dbReference type="NCBI Taxonomy" id="47427"/>
    <lineage>
        <taxon>Eukaryota</taxon>
        <taxon>Fungi</taxon>
        <taxon>Dikarya</taxon>
        <taxon>Basidiomycota</taxon>
        <taxon>Agaricomycotina</taxon>
        <taxon>Agaricomycetes</taxon>
        <taxon>Agaricomycetidae</taxon>
        <taxon>Agaricales</taxon>
        <taxon>Marasmiineae</taxon>
        <taxon>Physalacriaceae</taxon>
        <taxon>Armillaria</taxon>
    </lineage>
</organism>
<dbReference type="OrthoDB" id="2973696at2759"/>
<feature type="domain" description="JmjC" evidence="2">
    <location>
        <begin position="891"/>
        <end position="1036"/>
    </location>
</feature>
<dbReference type="SUPFAM" id="SSF51197">
    <property type="entry name" value="Clavaminate synthase-like"/>
    <property type="match status" value="1"/>
</dbReference>